<organism evidence="12 13">
    <name type="scientific">Aquibacillus rhizosphaerae</name>
    <dbReference type="NCBI Taxonomy" id="3051431"/>
    <lineage>
        <taxon>Bacteria</taxon>
        <taxon>Bacillati</taxon>
        <taxon>Bacillota</taxon>
        <taxon>Bacilli</taxon>
        <taxon>Bacillales</taxon>
        <taxon>Bacillaceae</taxon>
        <taxon>Aquibacillus</taxon>
    </lineage>
</organism>
<evidence type="ECO:0000256" key="4">
    <source>
        <dbReference type="ARBA" id="ARBA00022679"/>
    </source>
</evidence>
<evidence type="ECO:0000313" key="12">
    <source>
        <dbReference type="EMBL" id="MDL4839266.1"/>
    </source>
</evidence>
<accession>A0ABT7L0E0</accession>
<evidence type="ECO:0000313" key="13">
    <source>
        <dbReference type="Proteomes" id="UP001235343"/>
    </source>
</evidence>
<dbReference type="RefSeq" id="WP_285930118.1">
    <property type="nucleotide sequence ID" value="NZ_JASTZU010000012.1"/>
</dbReference>
<dbReference type="Pfam" id="PF19279">
    <property type="entry name" value="YegS_C"/>
    <property type="match status" value="1"/>
</dbReference>
<dbReference type="NCBIfam" id="TIGR00147">
    <property type="entry name" value="YegS/Rv2252/BmrU family lipid kinase"/>
    <property type="match status" value="1"/>
</dbReference>
<reference evidence="12 13" key="1">
    <citation type="submission" date="2023-06" db="EMBL/GenBank/DDBJ databases">
        <title>Aquibacillus rhizosphaerae LR5S19.</title>
        <authorList>
            <person name="Sun J.-Q."/>
        </authorList>
    </citation>
    <scope>NUCLEOTIDE SEQUENCE [LARGE SCALE GENOMIC DNA]</scope>
    <source>
        <strain evidence="12 13">LR5S19</strain>
    </source>
</reference>
<evidence type="ECO:0000256" key="5">
    <source>
        <dbReference type="ARBA" id="ARBA00022741"/>
    </source>
</evidence>
<dbReference type="Pfam" id="PF00781">
    <property type="entry name" value="DAGK_cat"/>
    <property type="match status" value="1"/>
</dbReference>
<dbReference type="Gene3D" id="3.40.50.10330">
    <property type="entry name" value="Probable inorganic polyphosphate/atp-NAD kinase, domain 1"/>
    <property type="match status" value="1"/>
</dbReference>
<dbReference type="InterPro" id="IPR001206">
    <property type="entry name" value="Diacylglycerol_kinase_cat_dom"/>
</dbReference>
<keyword evidence="8" id="KW-0443">Lipid metabolism</keyword>
<evidence type="ECO:0000256" key="8">
    <source>
        <dbReference type="ARBA" id="ARBA00023098"/>
    </source>
</evidence>
<keyword evidence="4" id="KW-0808">Transferase</keyword>
<keyword evidence="7" id="KW-0067">ATP-binding</keyword>
<evidence type="ECO:0000256" key="9">
    <source>
        <dbReference type="ARBA" id="ARBA00023209"/>
    </source>
</evidence>
<keyword evidence="6 12" id="KW-0418">Kinase</keyword>
<comment type="cofactor">
    <cofactor evidence="1">
        <name>Mg(2+)</name>
        <dbReference type="ChEBI" id="CHEBI:18420"/>
    </cofactor>
</comment>
<evidence type="ECO:0000256" key="3">
    <source>
        <dbReference type="ARBA" id="ARBA00022516"/>
    </source>
</evidence>
<dbReference type="SMART" id="SM00046">
    <property type="entry name" value="DAGKc"/>
    <property type="match status" value="1"/>
</dbReference>
<dbReference type="InterPro" id="IPR045540">
    <property type="entry name" value="YegS/DAGK_C"/>
</dbReference>
<evidence type="ECO:0000259" key="11">
    <source>
        <dbReference type="PROSITE" id="PS50146"/>
    </source>
</evidence>
<dbReference type="PANTHER" id="PTHR12358">
    <property type="entry name" value="SPHINGOSINE KINASE"/>
    <property type="match status" value="1"/>
</dbReference>
<dbReference type="InterPro" id="IPR005218">
    <property type="entry name" value="Diacylglycerol/lipid_kinase"/>
</dbReference>
<dbReference type="EMBL" id="JASTZU010000012">
    <property type="protein sequence ID" value="MDL4839266.1"/>
    <property type="molecule type" value="Genomic_DNA"/>
</dbReference>
<evidence type="ECO:0000256" key="10">
    <source>
        <dbReference type="ARBA" id="ARBA00023264"/>
    </source>
</evidence>
<dbReference type="GO" id="GO:0016301">
    <property type="term" value="F:kinase activity"/>
    <property type="evidence" value="ECO:0007669"/>
    <property type="project" value="UniProtKB-KW"/>
</dbReference>
<evidence type="ECO:0000256" key="2">
    <source>
        <dbReference type="ARBA" id="ARBA00005983"/>
    </source>
</evidence>
<dbReference type="PROSITE" id="PS50146">
    <property type="entry name" value="DAGK"/>
    <property type="match status" value="1"/>
</dbReference>
<dbReference type="Proteomes" id="UP001235343">
    <property type="component" value="Unassembled WGS sequence"/>
</dbReference>
<evidence type="ECO:0000256" key="7">
    <source>
        <dbReference type="ARBA" id="ARBA00022840"/>
    </source>
</evidence>
<evidence type="ECO:0000256" key="6">
    <source>
        <dbReference type="ARBA" id="ARBA00022777"/>
    </source>
</evidence>
<dbReference type="PANTHER" id="PTHR12358:SF107">
    <property type="entry name" value="LIPID KINASE BMRU-RELATED"/>
    <property type="match status" value="1"/>
</dbReference>
<dbReference type="InterPro" id="IPR017438">
    <property type="entry name" value="ATP-NAD_kinase_N"/>
</dbReference>
<comment type="caution">
    <text evidence="12">The sequence shown here is derived from an EMBL/GenBank/DDBJ whole genome shotgun (WGS) entry which is preliminary data.</text>
</comment>
<keyword evidence="5" id="KW-0547">Nucleotide-binding</keyword>
<keyword evidence="9" id="KW-0594">Phospholipid biosynthesis</keyword>
<keyword evidence="3" id="KW-0444">Lipid biosynthesis</keyword>
<dbReference type="InterPro" id="IPR050187">
    <property type="entry name" value="Lipid_Phosphate_FormReg"/>
</dbReference>
<dbReference type="InterPro" id="IPR016064">
    <property type="entry name" value="NAD/diacylglycerol_kinase_sf"/>
</dbReference>
<sequence>MKRVAIIFNPASGKGKLDQYKDKIMSELTDTFAEVNVYYTEQPGDGKEIVERVANEVDIIIAAGGDGTVNEIVNALCPLENRPAFAIIPGGTSNDFSRAVGMNQNPLKATEQLTEMTLEKVDVGQTDKNYFLNFWGIGLITHVASNVDSQIKDRYGRFAYYLRTAQTMGKAQPFHLKLEADNFSFDDEAAMLVVGNGTFTAGVQAFFPKGDVQDGMLDVLLIKETSVQVFWKMLQSKMANQPTQEEGYIYFQTKKLSVSATPEQLVDCDGERRCSTPSDITVLPKHLTMLVGNLN</sequence>
<protein>
    <submittedName>
        <fullName evidence="12">Diacylglycerol kinase family lipid kinase</fullName>
    </submittedName>
</protein>
<dbReference type="SUPFAM" id="SSF111331">
    <property type="entry name" value="NAD kinase/diacylglycerol kinase-like"/>
    <property type="match status" value="1"/>
</dbReference>
<evidence type="ECO:0000256" key="1">
    <source>
        <dbReference type="ARBA" id="ARBA00001946"/>
    </source>
</evidence>
<dbReference type="Gene3D" id="2.60.200.40">
    <property type="match status" value="1"/>
</dbReference>
<keyword evidence="10" id="KW-1208">Phospholipid metabolism</keyword>
<gene>
    <name evidence="12" type="ORF">QQS35_02155</name>
</gene>
<proteinExistence type="inferred from homology"/>
<keyword evidence="13" id="KW-1185">Reference proteome</keyword>
<name>A0ABT7L0E0_9BACI</name>
<comment type="similarity">
    <text evidence="2">Belongs to the diacylglycerol/lipid kinase family.</text>
</comment>
<feature type="domain" description="DAGKc" evidence="11">
    <location>
        <begin position="1"/>
        <end position="130"/>
    </location>
</feature>